<keyword evidence="2" id="KW-0677">Repeat</keyword>
<dbReference type="Gene3D" id="1.10.10.60">
    <property type="entry name" value="Homeodomain-like"/>
    <property type="match status" value="2"/>
</dbReference>
<feature type="domain" description="Myb-like" evidence="8">
    <location>
        <begin position="66"/>
        <end position="114"/>
    </location>
</feature>
<dbReference type="InterPro" id="IPR009057">
    <property type="entry name" value="Homeodomain-like_sf"/>
</dbReference>
<dbReference type="SMART" id="SM00717">
    <property type="entry name" value="SANT"/>
    <property type="match status" value="2"/>
</dbReference>
<dbReference type="InterPro" id="IPR015495">
    <property type="entry name" value="Myb_TF_plants"/>
</dbReference>
<dbReference type="Pfam" id="PF00249">
    <property type="entry name" value="Myb_DNA-binding"/>
    <property type="match status" value="2"/>
</dbReference>
<keyword evidence="10" id="KW-1185">Reference proteome</keyword>
<accession>A0AAV1BY01</accession>
<evidence type="ECO:0000256" key="4">
    <source>
        <dbReference type="ARBA" id="ARBA00023125"/>
    </source>
</evidence>
<dbReference type="SUPFAM" id="SSF46689">
    <property type="entry name" value="Homeodomain-like"/>
    <property type="match status" value="1"/>
</dbReference>
<evidence type="ECO:0000256" key="3">
    <source>
        <dbReference type="ARBA" id="ARBA00023015"/>
    </source>
</evidence>
<evidence type="ECO:0000256" key="1">
    <source>
        <dbReference type="ARBA" id="ARBA00004123"/>
    </source>
</evidence>
<dbReference type="AlphaFoldDB" id="A0AAV1BY01"/>
<keyword evidence="6" id="KW-0539">Nucleus</keyword>
<evidence type="ECO:0000313" key="9">
    <source>
        <dbReference type="EMBL" id="CAI9088012.1"/>
    </source>
</evidence>
<dbReference type="CDD" id="cd00167">
    <property type="entry name" value="SANT"/>
    <property type="match status" value="2"/>
</dbReference>
<keyword evidence="5" id="KW-0804">Transcription</keyword>
<dbReference type="InterPro" id="IPR001005">
    <property type="entry name" value="SANT/Myb"/>
</dbReference>
<proteinExistence type="predicted"/>
<evidence type="ECO:0000256" key="7">
    <source>
        <dbReference type="SAM" id="MobiDB-lite"/>
    </source>
</evidence>
<keyword evidence="4" id="KW-0238">DNA-binding</keyword>
<dbReference type="PANTHER" id="PTHR47994:SF5">
    <property type="entry name" value="F14D16.11-RELATED"/>
    <property type="match status" value="1"/>
</dbReference>
<reference evidence="9" key="1">
    <citation type="submission" date="2023-03" db="EMBL/GenBank/DDBJ databases">
        <authorList>
            <person name="Julca I."/>
        </authorList>
    </citation>
    <scope>NUCLEOTIDE SEQUENCE</scope>
</reference>
<dbReference type="FunFam" id="1.10.10.60:FF:000015">
    <property type="entry name" value="Transcription factor RAX3"/>
    <property type="match status" value="1"/>
</dbReference>
<name>A0AAV1BY01_OLDCO</name>
<gene>
    <name evidence="9" type="ORF">OLC1_LOCUS687</name>
</gene>
<dbReference type="PANTHER" id="PTHR47994">
    <property type="entry name" value="F14D16.11-RELATED"/>
    <property type="match status" value="1"/>
</dbReference>
<dbReference type="EMBL" id="OX459118">
    <property type="protein sequence ID" value="CAI9088012.1"/>
    <property type="molecule type" value="Genomic_DNA"/>
</dbReference>
<dbReference type="Proteomes" id="UP001161247">
    <property type="component" value="Chromosome 1"/>
</dbReference>
<evidence type="ECO:0000259" key="8">
    <source>
        <dbReference type="SMART" id="SM00717"/>
    </source>
</evidence>
<comment type="subcellular location">
    <subcellularLocation>
        <location evidence="1">Nucleus</location>
    </subcellularLocation>
</comment>
<evidence type="ECO:0000313" key="10">
    <source>
        <dbReference type="Proteomes" id="UP001161247"/>
    </source>
</evidence>
<organism evidence="9 10">
    <name type="scientific">Oldenlandia corymbosa var. corymbosa</name>
    <dbReference type="NCBI Taxonomy" id="529605"/>
    <lineage>
        <taxon>Eukaryota</taxon>
        <taxon>Viridiplantae</taxon>
        <taxon>Streptophyta</taxon>
        <taxon>Embryophyta</taxon>
        <taxon>Tracheophyta</taxon>
        <taxon>Spermatophyta</taxon>
        <taxon>Magnoliopsida</taxon>
        <taxon>eudicotyledons</taxon>
        <taxon>Gunneridae</taxon>
        <taxon>Pentapetalae</taxon>
        <taxon>asterids</taxon>
        <taxon>lamiids</taxon>
        <taxon>Gentianales</taxon>
        <taxon>Rubiaceae</taxon>
        <taxon>Rubioideae</taxon>
        <taxon>Spermacoceae</taxon>
        <taxon>Hedyotis-Oldenlandia complex</taxon>
        <taxon>Oldenlandia</taxon>
    </lineage>
</organism>
<evidence type="ECO:0000256" key="2">
    <source>
        <dbReference type="ARBA" id="ARBA00022737"/>
    </source>
</evidence>
<protein>
    <submittedName>
        <fullName evidence="9">OLC1v1022239C1</fullName>
    </submittedName>
</protein>
<sequence length="311" mass="35175">MGRAPCCDKNQVKKGTWTHAEDLKLSSFVLTHGHGNWRSLPRRAGLQRCGKSCRLRWINYLSPDVKRGNFSPEEDQLIINLHSALGNKWSKIAAHLPGRTDNEIKNVWNTRLKKKKSTLPTSPSTDSCISYADPNMDEHDKVRDVEQNKTLDGSSKGGQESSDNYVNVVDSPSTIIIPGEQPLEMESNEIDSINWDFLSNNNININVDLPPAGGESNIAVATRPQSLDDQVSQLKSFFVGEYDIDHQLKQQDNVAIDDWVKYMAHELGLEEVDQSQLYNNSCKPEQQLDEITKLKEEDIDVTNFPMWDFGF</sequence>
<feature type="domain" description="Myb-like" evidence="8">
    <location>
        <begin position="13"/>
        <end position="63"/>
    </location>
</feature>
<evidence type="ECO:0000256" key="6">
    <source>
        <dbReference type="ARBA" id="ARBA00023242"/>
    </source>
</evidence>
<dbReference type="GO" id="GO:0003677">
    <property type="term" value="F:DNA binding"/>
    <property type="evidence" value="ECO:0007669"/>
    <property type="project" value="UniProtKB-KW"/>
</dbReference>
<evidence type="ECO:0000256" key="5">
    <source>
        <dbReference type="ARBA" id="ARBA00023163"/>
    </source>
</evidence>
<dbReference type="GO" id="GO:0005634">
    <property type="term" value="C:nucleus"/>
    <property type="evidence" value="ECO:0007669"/>
    <property type="project" value="UniProtKB-SubCell"/>
</dbReference>
<feature type="region of interest" description="Disordered" evidence="7">
    <location>
        <begin position="114"/>
        <end position="141"/>
    </location>
</feature>
<keyword evidence="3" id="KW-0805">Transcription regulation</keyword>